<evidence type="ECO:0000313" key="2">
    <source>
        <dbReference type="Proteomes" id="UP000271162"/>
    </source>
</evidence>
<reference evidence="1 2" key="2">
    <citation type="submission" date="2018-11" db="EMBL/GenBank/DDBJ databases">
        <authorList>
            <consortium name="Pathogen Informatics"/>
        </authorList>
    </citation>
    <scope>NUCLEOTIDE SEQUENCE [LARGE SCALE GENOMIC DNA]</scope>
</reference>
<dbReference type="Proteomes" id="UP000271162">
    <property type="component" value="Unassembled WGS sequence"/>
</dbReference>
<sequence length="79" mass="9024">MAEILLVQFFSPWLQAVDFHCSLPPELFSQSGLPDFFEPSQDYCLPKFTLVCRGALPITKNPTDQPTQDLSMFIQMDKL</sequence>
<dbReference type="EMBL" id="UYSL01020194">
    <property type="protein sequence ID" value="VDL73361.1"/>
    <property type="molecule type" value="Genomic_DNA"/>
</dbReference>
<evidence type="ECO:0000313" key="3">
    <source>
        <dbReference type="WBParaSite" id="NBR_0000977101-mRNA-1"/>
    </source>
</evidence>
<keyword evidence="2" id="KW-1185">Reference proteome</keyword>
<dbReference type="AlphaFoldDB" id="A0A0N4Y264"/>
<name>A0A0N4Y264_NIPBR</name>
<dbReference type="WBParaSite" id="NBR_0000977101-mRNA-1">
    <property type="protein sequence ID" value="NBR_0000977101-mRNA-1"/>
    <property type="gene ID" value="NBR_0000977101"/>
</dbReference>
<evidence type="ECO:0000313" key="1">
    <source>
        <dbReference type="EMBL" id="VDL73361.1"/>
    </source>
</evidence>
<organism evidence="3">
    <name type="scientific">Nippostrongylus brasiliensis</name>
    <name type="common">Rat hookworm</name>
    <dbReference type="NCBI Taxonomy" id="27835"/>
    <lineage>
        <taxon>Eukaryota</taxon>
        <taxon>Metazoa</taxon>
        <taxon>Ecdysozoa</taxon>
        <taxon>Nematoda</taxon>
        <taxon>Chromadorea</taxon>
        <taxon>Rhabditida</taxon>
        <taxon>Rhabditina</taxon>
        <taxon>Rhabditomorpha</taxon>
        <taxon>Strongyloidea</taxon>
        <taxon>Heligmosomidae</taxon>
        <taxon>Nippostrongylus</taxon>
    </lineage>
</organism>
<proteinExistence type="predicted"/>
<accession>A0A0N4Y264</accession>
<protein>
    <submittedName>
        <fullName evidence="3">UDENN domain-containing protein</fullName>
    </submittedName>
</protein>
<reference evidence="3" key="1">
    <citation type="submission" date="2017-02" db="UniProtKB">
        <authorList>
            <consortium name="WormBaseParasite"/>
        </authorList>
    </citation>
    <scope>IDENTIFICATION</scope>
</reference>
<gene>
    <name evidence="1" type="ORF">NBR_LOCUS9772</name>
</gene>